<feature type="compositionally biased region" description="Basic and acidic residues" evidence="7">
    <location>
        <begin position="46"/>
        <end position="74"/>
    </location>
</feature>
<keyword evidence="6" id="KW-0175">Coiled coil</keyword>
<sequence length="555" mass="61881">MSLQTLPKLATRESDVESESAPLLANANDHESETAFADTQTPVSKQDADSVEERVRFRDQHDETGSGSNHEVEGRVLIAEERRRAERELVRKLDHRLMPCLVVIFIMNYVSRSGITSARLKGLEHDLGLSDMQFDTVLAILYVSYCPTQIPSNMIINRVKRPSIYIGCCVVLWGLTSGSTSLTRGFSDIMWCRVLIGLPEAAFYPGAMYLLSRWYTRKELAFRSAILYFGSLISMAFSSLMAAAILANMENVMGIRAWRWLFIIEGAITIVVGISAMYILPDFPHNTRWLTPDERRLAQVRLAEDAGEADEDTAGDSAWQGVKDAITDPKVALFSIMMVTQLLGLSFVNFFPTITATLGYSTTVTLLIASPPWLVTSIACLFNAWHCDRTGERFFHIAIPWFGVMLGYIICIMTSNTAARYFSLYLMSLGYAGFALTLVWLSGAIPRPPAKRAAAIGLVNGFGNLGNAVGAYAWKAAWGPLYRPSMWIALISLIITTILGLCIRTNLILANKKLDREQLENVKGAARERIEDAARLEGITFEEALERKKGFRYLY</sequence>
<feature type="transmembrane region" description="Helical" evidence="8">
    <location>
        <begin position="421"/>
        <end position="441"/>
    </location>
</feature>
<dbReference type="InterPro" id="IPR020846">
    <property type="entry name" value="MFS_dom"/>
</dbReference>
<feature type="transmembrane region" description="Helical" evidence="8">
    <location>
        <begin position="358"/>
        <end position="382"/>
    </location>
</feature>
<accession>A0A164P147</accession>
<evidence type="ECO:0000256" key="4">
    <source>
        <dbReference type="ARBA" id="ARBA00022989"/>
    </source>
</evidence>
<dbReference type="STRING" id="1314777.A0A164P147"/>
<feature type="transmembrane region" description="Helical" evidence="8">
    <location>
        <begin position="394"/>
        <end position="415"/>
    </location>
</feature>
<keyword evidence="4 8" id="KW-1133">Transmembrane helix</keyword>
<dbReference type="PROSITE" id="PS50850">
    <property type="entry name" value="MFS"/>
    <property type="match status" value="1"/>
</dbReference>
<feature type="transmembrane region" description="Helical" evidence="8">
    <location>
        <begin position="331"/>
        <end position="352"/>
    </location>
</feature>
<dbReference type="GO" id="GO:0022857">
    <property type="term" value="F:transmembrane transporter activity"/>
    <property type="evidence" value="ECO:0007669"/>
    <property type="project" value="InterPro"/>
</dbReference>
<dbReference type="FunFam" id="1.20.1250.20:FF:000057">
    <property type="entry name" value="MFS general substrate transporter"/>
    <property type="match status" value="1"/>
</dbReference>
<evidence type="ECO:0000256" key="1">
    <source>
        <dbReference type="ARBA" id="ARBA00004141"/>
    </source>
</evidence>
<comment type="subcellular location">
    <subcellularLocation>
        <location evidence="1">Membrane</location>
        <topology evidence="1">Multi-pass membrane protein</topology>
    </subcellularLocation>
</comment>
<keyword evidence="3 8" id="KW-0812">Transmembrane</keyword>
<dbReference type="PANTHER" id="PTHR43791">
    <property type="entry name" value="PERMEASE-RELATED"/>
    <property type="match status" value="1"/>
</dbReference>
<evidence type="ECO:0000256" key="2">
    <source>
        <dbReference type="ARBA" id="ARBA00022448"/>
    </source>
</evidence>
<evidence type="ECO:0000256" key="6">
    <source>
        <dbReference type="SAM" id="Coils"/>
    </source>
</evidence>
<evidence type="ECO:0000256" key="5">
    <source>
        <dbReference type="ARBA" id="ARBA00023136"/>
    </source>
</evidence>
<dbReference type="AlphaFoldDB" id="A0A164P147"/>
<feature type="transmembrane region" description="Helical" evidence="8">
    <location>
        <begin position="453"/>
        <end position="474"/>
    </location>
</feature>
<feature type="region of interest" description="Disordered" evidence="7">
    <location>
        <begin position="1"/>
        <end position="74"/>
    </location>
</feature>
<dbReference type="InterPro" id="IPR011701">
    <property type="entry name" value="MFS"/>
</dbReference>
<feature type="coiled-coil region" evidence="6">
    <location>
        <begin position="509"/>
        <end position="536"/>
    </location>
</feature>
<feature type="transmembrane region" description="Helical" evidence="8">
    <location>
        <begin position="258"/>
        <end position="280"/>
    </location>
</feature>
<dbReference type="FunFam" id="1.20.1250.20:FF:000013">
    <property type="entry name" value="MFS general substrate transporter"/>
    <property type="match status" value="1"/>
</dbReference>
<feature type="transmembrane region" description="Helical" evidence="8">
    <location>
        <begin position="226"/>
        <end position="246"/>
    </location>
</feature>
<evidence type="ECO:0000313" key="10">
    <source>
        <dbReference type="EMBL" id="KZS88250.1"/>
    </source>
</evidence>
<feature type="domain" description="Major facilitator superfamily (MFS) profile" evidence="9">
    <location>
        <begin position="97"/>
        <end position="508"/>
    </location>
</feature>
<keyword evidence="5 8" id="KW-0472">Membrane</keyword>
<evidence type="ECO:0000256" key="7">
    <source>
        <dbReference type="SAM" id="MobiDB-lite"/>
    </source>
</evidence>
<dbReference type="SUPFAM" id="SSF103473">
    <property type="entry name" value="MFS general substrate transporter"/>
    <property type="match status" value="1"/>
</dbReference>
<dbReference type="Pfam" id="PF07690">
    <property type="entry name" value="MFS_1"/>
    <property type="match status" value="1"/>
</dbReference>
<evidence type="ECO:0000259" key="9">
    <source>
        <dbReference type="PROSITE" id="PS50850"/>
    </source>
</evidence>
<dbReference type="Proteomes" id="UP000076722">
    <property type="component" value="Unassembled WGS sequence"/>
</dbReference>
<evidence type="ECO:0000313" key="11">
    <source>
        <dbReference type="Proteomes" id="UP000076722"/>
    </source>
</evidence>
<organism evidence="10 11">
    <name type="scientific">Sistotremastrum niveocremeum HHB9708</name>
    <dbReference type="NCBI Taxonomy" id="1314777"/>
    <lineage>
        <taxon>Eukaryota</taxon>
        <taxon>Fungi</taxon>
        <taxon>Dikarya</taxon>
        <taxon>Basidiomycota</taxon>
        <taxon>Agaricomycotina</taxon>
        <taxon>Agaricomycetes</taxon>
        <taxon>Sistotremastrales</taxon>
        <taxon>Sistotremastraceae</taxon>
        <taxon>Sertulicium</taxon>
        <taxon>Sertulicium niveocremeum</taxon>
    </lineage>
</organism>
<dbReference type="EMBL" id="KV419438">
    <property type="protein sequence ID" value="KZS88250.1"/>
    <property type="molecule type" value="Genomic_DNA"/>
</dbReference>
<feature type="transmembrane region" description="Helical" evidence="8">
    <location>
        <begin position="194"/>
        <end position="214"/>
    </location>
</feature>
<reference evidence="10 11" key="1">
    <citation type="journal article" date="2016" name="Mol. Biol. Evol.">
        <title>Comparative Genomics of Early-Diverging Mushroom-Forming Fungi Provides Insights into the Origins of Lignocellulose Decay Capabilities.</title>
        <authorList>
            <person name="Nagy L.G."/>
            <person name="Riley R."/>
            <person name="Tritt A."/>
            <person name="Adam C."/>
            <person name="Daum C."/>
            <person name="Floudas D."/>
            <person name="Sun H."/>
            <person name="Yadav J.S."/>
            <person name="Pangilinan J."/>
            <person name="Larsson K.H."/>
            <person name="Matsuura K."/>
            <person name="Barry K."/>
            <person name="Labutti K."/>
            <person name="Kuo R."/>
            <person name="Ohm R.A."/>
            <person name="Bhattacharya S.S."/>
            <person name="Shirouzu T."/>
            <person name="Yoshinaga Y."/>
            <person name="Martin F.M."/>
            <person name="Grigoriev I.V."/>
            <person name="Hibbett D.S."/>
        </authorList>
    </citation>
    <scope>NUCLEOTIDE SEQUENCE [LARGE SCALE GENOMIC DNA]</scope>
    <source>
        <strain evidence="10 11">HHB9708</strain>
    </source>
</reference>
<dbReference type="InterPro" id="IPR036259">
    <property type="entry name" value="MFS_trans_sf"/>
</dbReference>
<dbReference type="Gene3D" id="1.20.1250.20">
    <property type="entry name" value="MFS general substrate transporter like domains"/>
    <property type="match status" value="2"/>
</dbReference>
<gene>
    <name evidence="10" type="ORF">SISNIDRAFT_446055</name>
</gene>
<proteinExistence type="predicted"/>
<dbReference type="PANTHER" id="PTHR43791:SF6">
    <property type="entry name" value="TRANSPORTER, PUTATIVE (AFU_ORTHOLOGUE AFUA_1G16690)-RELATED"/>
    <property type="match status" value="1"/>
</dbReference>
<protein>
    <submittedName>
        <fullName evidence="10">MFS general substrate transporter</fullName>
    </submittedName>
</protein>
<feature type="transmembrane region" description="Helical" evidence="8">
    <location>
        <begin position="162"/>
        <end position="182"/>
    </location>
</feature>
<feature type="transmembrane region" description="Helical" evidence="8">
    <location>
        <begin position="486"/>
        <end position="509"/>
    </location>
</feature>
<evidence type="ECO:0000256" key="3">
    <source>
        <dbReference type="ARBA" id="ARBA00022692"/>
    </source>
</evidence>
<evidence type="ECO:0000256" key="8">
    <source>
        <dbReference type="SAM" id="Phobius"/>
    </source>
</evidence>
<name>A0A164P147_9AGAM</name>
<dbReference type="OrthoDB" id="2985014at2759"/>
<keyword evidence="11" id="KW-1185">Reference proteome</keyword>
<dbReference type="GO" id="GO:0016020">
    <property type="term" value="C:membrane"/>
    <property type="evidence" value="ECO:0007669"/>
    <property type="project" value="UniProtKB-SubCell"/>
</dbReference>
<keyword evidence="2" id="KW-0813">Transport</keyword>